<protein>
    <submittedName>
        <fullName evidence="2">Uncharacterized protein</fullName>
    </submittedName>
</protein>
<keyword evidence="3" id="KW-1185">Reference proteome</keyword>
<feature type="region of interest" description="Disordered" evidence="1">
    <location>
        <begin position="121"/>
        <end position="143"/>
    </location>
</feature>
<dbReference type="OrthoDB" id="4869960at2759"/>
<evidence type="ECO:0000313" key="2">
    <source>
        <dbReference type="EMBL" id="TFK52333.1"/>
    </source>
</evidence>
<gene>
    <name evidence="2" type="ORF">OE88DRAFT_1389792</name>
</gene>
<evidence type="ECO:0000256" key="1">
    <source>
        <dbReference type="SAM" id="MobiDB-lite"/>
    </source>
</evidence>
<dbReference type="AlphaFoldDB" id="A0A5C3N4X1"/>
<organism evidence="2 3">
    <name type="scientific">Heliocybe sulcata</name>
    <dbReference type="NCBI Taxonomy" id="5364"/>
    <lineage>
        <taxon>Eukaryota</taxon>
        <taxon>Fungi</taxon>
        <taxon>Dikarya</taxon>
        <taxon>Basidiomycota</taxon>
        <taxon>Agaricomycotina</taxon>
        <taxon>Agaricomycetes</taxon>
        <taxon>Gloeophyllales</taxon>
        <taxon>Gloeophyllaceae</taxon>
        <taxon>Heliocybe</taxon>
    </lineage>
</organism>
<proteinExistence type="predicted"/>
<dbReference type="STRING" id="5364.A0A5C3N4X1"/>
<name>A0A5C3N4X1_9AGAM</name>
<sequence length="143" mass="16100">MREEIQFGQWEMQSGVHATAFADHAGKKIYMPAELATPFTRSSGHQSIVNSALLHPHMPILLTAGIERDIVAHSAMPNAPCFQDLTETERSVRRLYDLPDGVGEDRETIALFDHLLGRQGEMDPFDKRSWPLGTNPEDEEDEE</sequence>
<dbReference type="Proteomes" id="UP000305948">
    <property type="component" value="Unassembled WGS sequence"/>
</dbReference>
<reference evidence="2 3" key="1">
    <citation type="journal article" date="2019" name="Nat. Ecol. Evol.">
        <title>Megaphylogeny resolves global patterns of mushroom evolution.</title>
        <authorList>
            <person name="Varga T."/>
            <person name="Krizsan K."/>
            <person name="Foldi C."/>
            <person name="Dima B."/>
            <person name="Sanchez-Garcia M."/>
            <person name="Sanchez-Ramirez S."/>
            <person name="Szollosi G.J."/>
            <person name="Szarkandi J.G."/>
            <person name="Papp V."/>
            <person name="Albert L."/>
            <person name="Andreopoulos W."/>
            <person name="Angelini C."/>
            <person name="Antonin V."/>
            <person name="Barry K.W."/>
            <person name="Bougher N.L."/>
            <person name="Buchanan P."/>
            <person name="Buyck B."/>
            <person name="Bense V."/>
            <person name="Catcheside P."/>
            <person name="Chovatia M."/>
            <person name="Cooper J."/>
            <person name="Damon W."/>
            <person name="Desjardin D."/>
            <person name="Finy P."/>
            <person name="Geml J."/>
            <person name="Haridas S."/>
            <person name="Hughes K."/>
            <person name="Justo A."/>
            <person name="Karasinski D."/>
            <person name="Kautmanova I."/>
            <person name="Kiss B."/>
            <person name="Kocsube S."/>
            <person name="Kotiranta H."/>
            <person name="LaButti K.M."/>
            <person name="Lechner B.E."/>
            <person name="Liimatainen K."/>
            <person name="Lipzen A."/>
            <person name="Lukacs Z."/>
            <person name="Mihaltcheva S."/>
            <person name="Morgado L.N."/>
            <person name="Niskanen T."/>
            <person name="Noordeloos M.E."/>
            <person name="Ohm R.A."/>
            <person name="Ortiz-Santana B."/>
            <person name="Ovrebo C."/>
            <person name="Racz N."/>
            <person name="Riley R."/>
            <person name="Savchenko A."/>
            <person name="Shiryaev A."/>
            <person name="Soop K."/>
            <person name="Spirin V."/>
            <person name="Szebenyi C."/>
            <person name="Tomsovsky M."/>
            <person name="Tulloss R.E."/>
            <person name="Uehling J."/>
            <person name="Grigoriev I.V."/>
            <person name="Vagvolgyi C."/>
            <person name="Papp T."/>
            <person name="Martin F.M."/>
            <person name="Miettinen O."/>
            <person name="Hibbett D.S."/>
            <person name="Nagy L.G."/>
        </authorList>
    </citation>
    <scope>NUCLEOTIDE SEQUENCE [LARGE SCALE GENOMIC DNA]</scope>
    <source>
        <strain evidence="2 3">OMC1185</strain>
    </source>
</reference>
<evidence type="ECO:0000313" key="3">
    <source>
        <dbReference type="Proteomes" id="UP000305948"/>
    </source>
</evidence>
<dbReference type="EMBL" id="ML213509">
    <property type="protein sequence ID" value="TFK52333.1"/>
    <property type="molecule type" value="Genomic_DNA"/>
</dbReference>
<accession>A0A5C3N4X1</accession>